<name>A0A938WXX2_9BIFI</name>
<dbReference type="EMBL" id="JACLYU010000003">
    <property type="protein sequence ID" value="MBM6699299.1"/>
    <property type="molecule type" value="Genomic_DNA"/>
</dbReference>
<reference evidence="1" key="2">
    <citation type="journal article" date="2021" name="Sci. Rep.">
        <title>The distribution of antibiotic resistance genes in chicken gut microbiota commensals.</title>
        <authorList>
            <person name="Juricova H."/>
            <person name="Matiasovicova J."/>
            <person name="Kubasova T."/>
            <person name="Cejkova D."/>
            <person name="Rychlik I."/>
        </authorList>
    </citation>
    <scope>NUCLEOTIDE SEQUENCE</scope>
    <source>
        <strain evidence="1">An836</strain>
    </source>
</reference>
<proteinExistence type="predicted"/>
<reference evidence="1" key="1">
    <citation type="submission" date="2020-08" db="EMBL/GenBank/DDBJ databases">
        <authorList>
            <person name="Cejkova D."/>
            <person name="Kubasova T."/>
            <person name="Jahodarova E."/>
            <person name="Rychlik I."/>
        </authorList>
    </citation>
    <scope>NUCLEOTIDE SEQUENCE</scope>
    <source>
        <strain evidence="1">An836</strain>
    </source>
</reference>
<organism evidence="1 2">
    <name type="scientific">Bifidobacterium pullorum subsp. saeculare</name>
    <dbReference type="NCBI Taxonomy" id="78257"/>
    <lineage>
        <taxon>Bacteria</taxon>
        <taxon>Bacillati</taxon>
        <taxon>Actinomycetota</taxon>
        <taxon>Actinomycetes</taxon>
        <taxon>Bifidobacteriales</taxon>
        <taxon>Bifidobacteriaceae</taxon>
        <taxon>Bifidobacterium</taxon>
    </lineage>
</organism>
<dbReference type="AlphaFoldDB" id="A0A938WXX2"/>
<sequence length="48" mass="5449">MLFAHYNVSFSSNHMIRDARGNPISLIPRRSRMLAMMLPKDGNTVNST</sequence>
<keyword evidence="2" id="KW-1185">Reference proteome</keyword>
<evidence type="ECO:0000313" key="2">
    <source>
        <dbReference type="Proteomes" id="UP000718821"/>
    </source>
</evidence>
<evidence type="ECO:0000313" key="1">
    <source>
        <dbReference type="EMBL" id="MBM6699299.1"/>
    </source>
</evidence>
<comment type="caution">
    <text evidence="1">The sequence shown here is derived from an EMBL/GenBank/DDBJ whole genome shotgun (WGS) entry which is preliminary data.</text>
</comment>
<protein>
    <submittedName>
        <fullName evidence="1">Uncharacterized protein</fullName>
    </submittedName>
</protein>
<dbReference type="Proteomes" id="UP000718821">
    <property type="component" value="Unassembled WGS sequence"/>
</dbReference>
<gene>
    <name evidence="1" type="ORF">H7U32_02935</name>
</gene>
<accession>A0A938WXX2</accession>